<dbReference type="EMBL" id="JACXVP010000012">
    <property type="protein sequence ID" value="KAG5571306.1"/>
    <property type="molecule type" value="Genomic_DNA"/>
</dbReference>
<name>A0A9J5W6Z6_SOLCO</name>
<comment type="caution">
    <text evidence="1">The sequence shown here is derived from an EMBL/GenBank/DDBJ whole genome shotgun (WGS) entry which is preliminary data.</text>
</comment>
<accession>A0A9J5W6Z6</accession>
<dbReference type="AlphaFoldDB" id="A0A9J5W6Z6"/>
<protein>
    <submittedName>
        <fullName evidence="1">Uncharacterized protein</fullName>
    </submittedName>
</protein>
<organism evidence="1 2">
    <name type="scientific">Solanum commersonii</name>
    <name type="common">Commerson's wild potato</name>
    <name type="synonym">Commerson's nightshade</name>
    <dbReference type="NCBI Taxonomy" id="4109"/>
    <lineage>
        <taxon>Eukaryota</taxon>
        <taxon>Viridiplantae</taxon>
        <taxon>Streptophyta</taxon>
        <taxon>Embryophyta</taxon>
        <taxon>Tracheophyta</taxon>
        <taxon>Spermatophyta</taxon>
        <taxon>Magnoliopsida</taxon>
        <taxon>eudicotyledons</taxon>
        <taxon>Gunneridae</taxon>
        <taxon>Pentapetalae</taxon>
        <taxon>asterids</taxon>
        <taxon>lamiids</taxon>
        <taxon>Solanales</taxon>
        <taxon>Solanaceae</taxon>
        <taxon>Solanoideae</taxon>
        <taxon>Solaneae</taxon>
        <taxon>Solanum</taxon>
    </lineage>
</organism>
<proteinExistence type="predicted"/>
<sequence>MEDNQGHMVTNERKYVYQGGENLDARVSDCWTEQGWDISLKRLLNDWEVEEWQHYWEN</sequence>
<evidence type="ECO:0000313" key="1">
    <source>
        <dbReference type="EMBL" id="KAG5571306.1"/>
    </source>
</evidence>
<keyword evidence="2" id="KW-1185">Reference proteome</keyword>
<evidence type="ECO:0000313" key="2">
    <source>
        <dbReference type="Proteomes" id="UP000824120"/>
    </source>
</evidence>
<dbReference type="Proteomes" id="UP000824120">
    <property type="component" value="Chromosome 12"/>
</dbReference>
<gene>
    <name evidence="1" type="ORF">H5410_061072</name>
</gene>
<dbReference type="OrthoDB" id="1306001at2759"/>
<reference evidence="1 2" key="1">
    <citation type="submission" date="2020-09" db="EMBL/GenBank/DDBJ databases">
        <title>De no assembly of potato wild relative species, Solanum commersonii.</title>
        <authorList>
            <person name="Cho K."/>
        </authorList>
    </citation>
    <scope>NUCLEOTIDE SEQUENCE [LARGE SCALE GENOMIC DNA]</scope>
    <source>
        <strain evidence="1">LZ3.2</strain>
        <tissue evidence="1">Leaf</tissue>
    </source>
</reference>